<evidence type="ECO:0000313" key="3">
    <source>
        <dbReference type="Proteomes" id="UP000092993"/>
    </source>
</evidence>
<feature type="region of interest" description="Disordered" evidence="1">
    <location>
        <begin position="20"/>
        <end position="92"/>
    </location>
</feature>
<feature type="compositionally biased region" description="Basic and acidic residues" evidence="1">
    <location>
        <begin position="36"/>
        <end position="50"/>
    </location>
</feature>
<dbReference type="Proteomes" id="UP000092993">
    <property type="component" value="Unassembled WGS sequence"/>
</dbReference>
<name>A0A1C7ML31_GRIFR</name>
<evidence type="ECO:0000313" key="2">
    <source>
        <dbReference type="EMBL" id="OBZ77573.1"/>
    </source>
</evidence>
<dbReference type="EMBL" id="LUGG01000002">
    <property type="protein sequence ID" value="OBZ77573.1"/>
    <property type="molecule type" value="Genomic_DNA"/>
</dbReference>
<keyword evidence="3" id="KW-1185">Reference proteome</keyword>
<dbReference type="AlphaFoldDB" id="A0A1C7ML31"/>
<comment type="caution">
    <text evidence="2">The sequence shown here is derived from an EMBL/GenBank/DDBJ whole genome shotgun (WGS) entry which is preliminary data.</text>
</comment>
<accession>A0A1C7ML31</accession>
<proteinExistence type="predicted"/>
<feature type="compositionally biased region" description="Basic and acidic residues" evidence="1">
    <location>
        <begin position="68"/>
        <end position="80"/>
    </location>
</feature>
<gene>
    <name evidence="2" type="ORF">A0H81_01934</name>
</gene>
<evidence type="ECO:0000256" key="1">
    <source>
        <dbReference type="SAM" id="MobiDB-lite"/>
    </source>
</evidence>
<reference evidence="2 3" key="1">
    <citation type="submission" date="2016-03" db="EMBL/GenBank/DDBJ databases">
        <title>Whole genome sequencing of Grifola frondosa 9006-11.</title>
        <authorList>
            <person name="Min B."/>
            <person name="Park H."/>
            <person name="Kim J.-G."/>
            <person name="Cho H."/>
            <person name="Oh Y.-L."/>
            <person name="Kong W.-S."/>
            <person name="Choi I.-G."/>
        </authorList>
    </citation>
    <scope>NUCLEOTIDE SEQUENCE [LARGE SCALE GENOMIC DNA]</scope>
    <source>
        <strain evidence="2 3">9006-11</strain>
    </source>
</reference>
<organism evidence="2 3">
    <name type="scientific">Grifola frondosa</name>
    <name type="common">Maitake</name>
    <name type="synonym">Polyporus frondosus</name>
    <dbReference type="NCBI Taxonomy" id="5627"/>
    <lineage>
        <taxon>Eukaryota</taxon>
        <taxon>Fungi</taxon>
        <taxon>Dikarya</taxon>
        <taxon>Basidiomycota</taxon>
        <taxon>Agaricomycotina</taxon>
        <taxon>Agaricomycetes</taxon>
        <taxon>Polyporales</taxon>
        <taxon>Grifolaceae</taxon>
        <taxon>Grifola</taxon>
    </lineage>
</organism>
<sequence>MRELLWEYIIRDDWPVKDKFGDQLPKDYSSTRTRKSKDCNKKAKRQRDVLADSDGEYFPRTRRKRHREGSPKSLHSDRRSPSSMDPMPYTSSMDAFSSRRELIDIAPFTSSAHPVIFIALTIL</sequence>
<protein>
    <submittedName>
        <fullName evidence="2">Uncharacterized protein</fullName>
    </submittedName>
</protein>